<proteinExistence type="predicted"/>
<sequence length="166" mass="17903">MHPQKKTLAQQLAEKSGGKYTQQQIEDQMRQISMTEGGQTYAGSPDILIGDQRPTDAEVNWVYAGETADGNPILAQAMVANDTELQRYIVDTVRNSDVRNTISYTAAPMQPELGPRRYAQACGEALCDGRVCSGTGASEDALLSAGFAKGADCGYCCRFIDGSWPV</sequence>
<accession>A0A2P5KBH2</accession>
<name>A0A2P5KBH2_9BURK</name>
<dbReference type="EMBL" id="PRDW01000004">
    <property type="protein sequence ID" value="PPB84056.1"/>
    <property type="molecule type" value="Genomic_DNA"/>
</dbReference>
<dbReference type="OrthoDB" id="8942145at2"/>
<keyword evidence="2" id="KW-1185">Reference proteome</keyword>
<evidence type="ECO:0000313" key="1">
    <source>
        <dbReference type="EMBL" id="PPB84056.1"/>
    </source>
</evidence>
<protein>
    <submittedName>
        <fullName evidence="1">Uncharacterized protein</fullName>
    </submittedName>
</protein>
<reference evidence="1 2" key="1">
    <citation type="submission" date="2018-01" db="EMBL/GenBank/DDBJ databases">
        <title>Genomic Encyclopedia of Type Strains, Phase III (KMG-III): the genomes of soil and plant-associated and newly described type strains.</title>
        <authorList>
            <person name="Whitman W."/>
        </authorList>
    </citation>
    <scope>NUCLEOTIDE SEQUENCE [LARGE SCALE GENOMIC DNA]</scope>
    <source>
        <strain evidence="1 2">HKI456</strain>
    </source>
</reference>
<dbReference type="RefSeq" id="WP_104076890.1">
    <property type="nucleotide sequence ID" value="NZ_CP062178.1"/>
</dbReference>
<dbReference type="Proteomes" id="UP000243096">
    <property type="component" value="Unassembled WGS sequence"/>
</dbReference>
<dbReference type="AlphaFoldDB" id="A0A2P5KBH2"/>
<comment type="caution">
    <text evidence="1">The sequence shown here is derived from an EMBL/GenBank/DDBJ whole genome shotgun (WGS) entry which is preliminary data.</text>
</comment>
<organism evidence="1 2">
    <name type="scientific">Mycetohabitans endofungorum</name>
    <dbReference type="NCBI Taxonomy" id="417203"/>
    <lineage>
        <taxon>Bacteria</taxon>
        <taxon>Pseudomonadati</taxon>
        <taxon>Pseudomonadota</taxon>
        <taxon>Betaproteobacteria</taxon>
        <taxon>Burkholderiales</taxon>
        <taxon>Burkholderiaceae</taxon>
        <taxon>Mycetohabitans</taxon>
    </lineage>
</organism>
<evidence type="ECO:0000313" key="2">
    <source>
        <dbReference type="Proteomes" id="UP000243096"/>
    </source>
</evidence>
<gene>
    <name evidence="1" type="ORF">B0O95_1043</name>
</gene>